<dbReference type="AlphaFoldDB" id="A0A409YIE7"/>
<sequence>MSLDCYLPQELIDAVIGHLSGRCDLHTLASCALVSKSLSTPARKRLFSVIELGNSLVSFHAALRRLRVMADFLTNHSSDLAYHIRELRVEVLSDEILGVNSGLDCVLDCVAARCPNLSAFSFGGTWQHVVAWTTIRPYTVHLLTNLFSSNQVKKLRLAYINELPTSIITNRSYIQSFEATNTAFTGSVIPMNAPTCIEHLDIFPNIAEFNKSIGPAISLGRRLDAYLGLPEDIAAFLEIAGSSSRLLSSITMLLDDYETCLDSFLAEAPHPLPVILAKKVTFICGPVFFSALPALHSIVALLDHVVDARTLEVVSIRFFLATSEKHIETFVPRSDAGLQAFGRYIIQQRFPKLDCMIVELFISLQVSQGHRGVWSRDLELVEQTKISMESHLESELASLFIPAGYALSMDIPRLNTHVKTSVRITVSR</sequence>
<reference evidence="1 2" key="1">
    <citation type="journal article" date="2018" name="Evol. Lett.">
        <title>Horizontal gene cluster transfer increased hallucinogenic mushroom diversity.</title>
        <authorList>
            <person name="Reynolds H.T."/>
            <person name="Vijayakumar V."/>
            <person name="Gluck-Thaler E."/>
            <person name="Korotkin H.B."/>
            <person name="Matheny P.B."/>
            <person name="Slot J.C."/>
        </authorList>
    </citation>
    <scope>NUCLEOTIDE SEQUENCE [LARGE SCALE GENOMIC DNA]</scope>
    <source>
        <strain evidence="1 2">SRW20</strain>
    </source>
</reference>
<comment type="caution">
    <text evidence="1">The sequence shown here is derived from an EMBL/GenBank/DDBJ whole genome shotgun (WGS) entry which is preliminary data.</text>
</comment>
<dbReference type="Proteomes" id="UP000284706">
    <property type="component" value="Unassembled WGS sequence"/>
</dbReference>
<dbReference type="EMBL" id="NHYE01000816">
    <property type="protein sequence ID" value="PPR02803.1"/>
    <property type="molecule type" value="Genomic_DNA"/>
</dbReference>
<protein>
    <recommendedName>
        <fullName evidence="3">F-box domain-containing protein</fullName>
    </recommendedName>
</protein>
<dbReference type="InParanoid" id="A0A409YIE7"/>
<name>A0A409YIE7_9AGAR</name>
<dbReference type="OrthoDB" id="2848237at2759"/>
<evidence type="ECO:0008006" key="3">
    <source>
        <dbReference type="Google" id="ProtNLM"/>
    </source>
</evidence>
<evidence type="ECO:0000313" key="2">
    <source>
        <dbReference type="Proteomes" id="UP000284706"/>
    </source>
</evidence>
<evidence type="ECO:0000313" key="1">
    <source>
        <dbReference type="EMBL" id="PPR02803.1"/>
    </source>
</evidence>
<keyword evidence="2" id="KW-1185">Reference proteome</keyword>
<organism evidence="1 2">
    <name type="scientific">Gymnopilus dilepis</name>
    <dbReference type="NCBI Taxonomy" id="231916"/>
    <lineage>
        <taxon>Eukaryota</taxon>
        <taxon>Fungi</taxon>
        <taxon>Dikarya</taxon>
        <taxon>Basidiomycota</taxon>
        <taxon>Agaricomycotina</taxon>
        <taxon>Agaricomycetes</taxon>
        <taxon>Agaricomycetidae</taxon>
        <taxon>Agaricales</taxon>
        <taxon>Agaricineae</taxon>
        <taxon>Hymenogastraceae</taxon>
        <taxon>Gymnopilus</taxon>
    </lineage>
</organism>
<accession>A0A409YIE7</accession>
<proteinExistence type="predicted"/>
<gene>
    <name evidence="1" type="ORF">CVT26_009589</name>
</gene>